<dbReference type="InterPro" id="IPR050490">
    <property type="entry name" value="Bact_solute-bd_prot1"/>
</dbReference>
<dbReference type="PROSITE" id="PS51257">
    <property type="entry name" value="PROKAR_LIPOPROTEIN"/>
    <property type="match status" value="1"/>
</dbReference>
<sequence length="423" mass="46051">MRRRFTAVVPIVAAALLATAACGSDDGDSQAADDGPVALTVATFGEFGYKELYAEYMQLHPNVKITERITKTEDHHKNLAAHLATNTGAADIEALEEGWIGQFTAQPSKFVDLSEFGANDIKAQWPEWKWKVGTSKDGKVIGLGTDAGGMAMCYRSDLFKKAGLPTDRAEVSKLWPTWEQYIETGKKFEAAKVPGAHFFDGPTVMYRSILGQAPVGLYDGDNVVVDSNPDVKKAFDLSAQAVTSGLSARAEAWTPAWNAGFAKGTFATLACPSWMMAYIQTQAKDATGKWDIADVPGGGGNWGGSWLTVPKQGKHTKQAYELAKWLTAPEQEVKVFQKYGNFPSTMTLYGDPAIKDFKNPYFNNAPVGEIFSKSVTTMKPQYLGPKAGDINTQIINGLTRIEQGKQTPDQSWQQVLTDVKALL</sequence>
<dbReference type="Gene3D" id="3.40.190.10">
    <property type="entry name" value="Periplasmic binding protein-like II"/>
    <property type="match status" value="1"/>
</dbReference>
<evidence type="ECO:0000256" key="1">
    <source>
        <dbReference type="SAM" id="SignalP"/>
    </source>
</evidence>
<keyword evidence="3" id="KW-1185">Reference proteome</keyword>
<dbReference type="RefSeq" id="WP_116069738.1">
    <property type="nucleotide sequence ID" value="NZ_BONB01000070.1"/>
</dbReference>
<dbReference type="PANTHER" id="PTHR43649">
    <property type="entry name" value="ARABINOSE-BINDING PROTEIN-RELATED"/>
    <property type="match status" value="1"/>
</dbReference>
<dbReference type="InterPro" id="IPR006059">
    <property type="entry name" value="SBP"/>
</dbReference>
<evidence type="ECO:0000313" key="3">
    <source>
        <dbReference type="Proteomes" id="UP000256913"/>
    </source>
</evidence>
<dbReference type="PANTHER" id="PTHR43649:SF32">
    <property type="entry name" value="SUGAR BINDING SECRETED PROTEIN"/>
    <property type="match status" value="1"/>
</dbReference>
<gene>
    <name evidence="2" type="ORF">DFJ67_4473</name>
</gene>
<dbReference type="EMBL" id="QUMQ01000001">
    <property type="protein sequence ID" value="REF98455.1"/>
    <property type="molecule type" value="Genomic_DNA"/>
</dbReference>
<dbReference type="Pfam" id="PF13416">
    <property type="entry name" value="SBP_bac_8"/>
    <property type="match status" value="1"/>
</dbReference>
<feature type="chain" id="PRO_5039169099" evidence="1">
    <location>
        <begin position="21"/>
        <end position="423"/>
    </location>
</feature>
<organism evidence="2 3">
    <name type="scientific">Asanoa ferruginea</name>
    <dbReference type="NCBI Taxonomy" id="53367"/>
    <lineage>
        <taxon>Bacteria</taxon>
        <taxon>Bacillati</taxon>
        <taxon>Actinomycetota</taxon>
        <taxon>Actinomycetes</taxon>
        <taxon>Micromonosporales</taxon>
        <taxon>Micromonosporaceae</taxon>
        <taxon>Asanoa</taxon>
    </lineage>
</organism>
<name>A0A3D9ZME5_9ACTN</name>
<proteinExistence type="predicted"/>
<dbReference type="OrthoDB" id="3226017at2"/>
<dbReference type="SUPFAM" id="SSF53850">
    <property type="entry name" value="Periplasmic binding protein-like II"/>
    <property type="match status" value="1"/>
</dbReference>
<protein>
    <submittedName>
        <fullName evidence="2">Cellobiose transport system substrate-binding protein</fullName>
    </submittedName>
</protein>
<feature type="signal peptide" evidence="1">
    <location>
        <begin position="1"/>
        <end position="20"/>
    </location>
</feature>
<dbReference type="AlphaFoldDB" id="A0A3D9ZME5"/>
<dbReference type="Proteomes" id="UP000256913">
    <property type="component" value="Unassembled WGS sequence"/>
</dbReference>
<evidence type="ECO:0000313" key="2">
    <source>
        <dbReference type="EMBL" id="REF98455.1"/>
    </source>
</evidence>
<keyword evidence="1" id="KW-0732">Signal</keyword>
<reference evidence="2 3" key="1">
    <citation type="submission" date="2018-08" db="EMBL/GenBank/DDBJ databases">
        <title>Sequencing the genomes of 1000 actinobacteria strains.</title>
        <authorList>
            <person name="Klenk H.-P."/>
        </authorList>
    </citation>
    <scope>NUCLEOTIDE SEQUENCE [LARGE SCALE GENOMIC DNA]</scope>
    <source>
        <strain evidence="2 3">DSM 44099</strain>
    </source>
</reference>
<comment type="caution">
    <text evidence="2">The sequence shown here is derived from an EMBL/GenBank/DDBJ whole genome shotgun (WGS) entry which is preliminary data.</text>
</comment>
<accession>A0A3D9ZME5</accession>